<feature type="signal peptide" evidence="1">
    <location>
        <begin position="1"/>
        <end position="27"/>
    </location>
</feature>
<comment type="caution">
    <text evidence="2">The sequence shown here is derived from an EMBL/GenBank/DDBJ whole genome shotgun (WGS) entry which is preliminary data.</text>
</comment>
<evidence type="ECO:0000313" key="3">
    <source>
        <dbReference type="Proteomes" id="UP001189429"/>
    </source>
</evidence>
<dbReference type="EMBL" id="CAUYUJ010015200">
    <property type="protein sequence ID" value="CAK0851018.1"/>
    <property type="molecule type" value="Genomic_DNA"/>
</dbReference>
<dbReference type="Proteomes" id="UP001189429">
    <property type="component" value="Unassembled WGS sequence"/>
</dbReference>
<accession>A0ABN9TXL5</accession>
<organism evidence="2 3">
    <name type="scientific">Prorocentrum cordatum</name>
    <dbReference type="NCBI Taxonomy" id="2364126"/>
    <lineage>
        <taxon>Eukaryota</taxon>
        <taxon>Sar</taxon>
        <taxon>Alveolata</taxon>
        <taxon>Dinophyceae</taxon>
        <taxon>Prorocentrales</taxon>
        <taxon>Prorocentraceae</taxon>
        <taxon>Prorocentrum</taxon>
    </lineage>
</organism>
<feature type="chain" id="PRO_5045747678" description="Anaphase-promoting complex subunit 1" evidence="1">
    <location>
        <begin position="28"/>
        <end position="192"/>
    </location>
</feature>
<keyword evidence="1" id="KW-0732">Signal</keyword>
<proteinExistence type="predicted"/>
<evidence type="ECO:0008006" key="4">
    <source>
        <dbReference type="Google" id="ProtNLM"/>
    </source>
</evidence>
<keyword evidence="3" id="KW-1185">Reference proteome</keyword>
<gene>
    <name evidence="2" type="ORF">PCOR1329_LOCUS43284</name>
</gene>
<evidence type="ECO:0000256" key="1">
    <source>
        <dbReference type="SAM" id="SignalP"/>
    </source>
</evidence>
<evidence type="ECO:0000313" key="2">
    <source>
        <dbReference type="EMBL" id="CAK0851018.1"/>
    </source>
</evidence>
<name>A0ABN9TXL5_9DINO</name>
<reference evidence="2" key="1">
    <citation type="submission" date="2023-10" db="EMBL/GenBank/DDBJ databases">
        <authorList>
            <person name="Chen Y."/>
            <person name="Shah S."/>
            <person name="Dougan E. K."/>
            <person name="Thang M."/>
            <person name="Chan C."/>
        </authorList>
    </citation>
    <scope>NUCLEOTIDE SEQUENCE [LARGE SCALE GENOMIC DNA]</scope>
</reference>
<sequence length="192" mass="19765">MRARGAIDVFLPLHALGISMFSPLCAAWEFEWSPCHLRVWVFYATASPARPLPVPAGAEALAAAVGVLGGPAPRRVAALLLDSLPGTAALLEDGPDGWMPLGQVHLAPEHRHGLAFSGEELVAVSRGGEVIRKHVRDGSLITHPAPGGPRGREYHAAGALPGGGLLRLALRPRGAGAGAAWSAELLEGGVGA</sequence>
<protein>
    <recommendedName>
        <fullName evidence="4">Anaphase-promoting complex subunit 1</fullName>
    </recommendedName>
</protein>